<accession>A0AAD8PSF1</accession>
<feature type="transmembrane region" description="Helical" evidence="1">
    <location>
        <begin position="70"/>
        <end position="88"/>
    </location>
</feature>
<dbReference type="AlphaFoldDB" id="A0AAD8PSF1"/>
<keyword evidence="1" id="KW-0812">Transmembrane</keyword>
<keyword evidence="1" id="KW-0472">Membrane</keyword>
<dbReference type="EMBL" id="JAHLJV010000068">
    <property type="protein sequence ID" value="KAK1579330.1"/>
    <property type="molecule type" value="Genomic_DNA"/>
</dbReference>
<proteinExistence type="predicted"/>
<dbReference type="GeneID" id="85445733"/>
<evidence type="ECO:0000256" key="1">
    <source>
        <dbReference type="SAM" id="Phobius"/>
    </source>
</evidence>
<reference evidence="2" key="1">
    <citation type="submission" date="2021-06" db="EMBL/GenBank/DDBJ databases">
        <title>Comparative genomics, transcriptomics and evolutionary studies reveal genomic signatures of adaptation to plant cell wall in hemibiotrophic fungi.</title>
        <authorList>
            <consortium name="DOE Joint Genome Institute"/>
            <person name="Baroncelli R."/>
            <person name="Diaz J.F."/>
            <person name="Benocci T."/>
            <person name="Peng M."/>
            <person name="Battaglia E."/>
            <person name="Haridas S."/>
            <person name="Andreopoulos W."/>
            <person name="Labutti K."/>
            <person name="Pangilinan J."/>
            <person name="Floch G.L."/>
            <person name="Makela M.R."/>
            <person name="Henrissat B."/>
            <person name="Grigoriev I.V."/>
            <person name="Crouch J.A."/>
            <person name="De Vries R.P."/>
            <person name="Sukno S.A."/>
            <person name="Thon M.R."/>
        </authorList>
    </citation>
    <scope>NUCLEOTIDE SEQUENCE</scope>
    <source>
        <strain evidence="2">CBS 125086</strain>
    </source>
</reference>
<name>A0AAD8PSF1_9PEZI</name>
<dbReference type="Proteomes" id="UP001230504">
    <property type="component" value="Unassembled WGS sequence"/>
</dbReference>
<feature type="transmembrane region" description="Helical" evidence="1">
    <location>
        <begin position="39"/>
        <end position="58"/>
    </location>
</feature>
<protein>
    <submittedName>
        <fullName evidence="2">Uncharacterized protein</fullName>
    </submittedName>
</protein>
<feature type="transmembrane region" description="Helical" evidence="1">
    <location>
        <begin position="109"/>
        <end position="130"/>
    </location>
</feature>
<evidence type="ECO:0000313" key="2">
    <source>
        <dbReference type="EMBL" id="KAK1579330.1"/>
    </source>
</evidence>
<keyword evidence="1" id="KW-1133">Transmembrane helix</keyword>
<evidence type="ECO:0000313" key="3">
    <source>
        <dbReference type="Proteomes" id="UP001230504"/>
    </source>
</evidence>
<gene>
    <name evidence="2" type="ORF">LY79DRAFT_592961</name>
</gene>
<feature type="transmembrane region" description="Helical" evidence="1">
    <location>
        <begin position="150"/>
        <end position="170"/>
    </location>
</feature>
<dbReference type="RefSeq" id="XP_060410465.1">
    <property type="nucleotide sequence ID" value="XM_060561493.1"/>
</dbReference>
<sequence>MDAIPIYHDVAAVPSSIGHHRGDFLTAVPSNRSMYRYTLLLRATSLLVASIILGLVAFAQPPDGATDDFLAASILSFGTPTAVFAWTAGGHGSPRRSTRFSWGRPNSHVAAHLLIWAPTLAFIGVLLSAWRTYARFPVRALYRMNLTAALIFFMFVLVTVHFSLFVLACVEVDKNRRQYSDVVYLPRGDLRETVPVPPTTPWELFSPRQLVLSYFANHYVRFVTGADGTVTVARDYSSRQARF</sequence>
<comment type="caution">
    <text evidence="2">The sequence shown here is derived from an EMBL/GenBank/DDBJ whole genome shotgun (WGS) entry which is preliminary data.</text>
</comment>
<organism evidence="2 3">
    <name type="scientific">Colletotrichum navitas</name>
    <dbReference type="NCBI Taxonomy" id="681940"/>
    <lineage>
        <taxon>Eukaryota</taxon>
        <taxon>Fungi</taxon>
        <taxon>Dikarya</taxon>
        <taxon>Ascomycota</taxon>
        <taxon>Pezizomycotina</taxon>
        <taxon>Sordariomycetes</taxon>
        <taxon>Hypocreomycetidae</taxon>
        <taxon>Glomerellales</taxon>
        <taxon>Glomerellaceae</taxon>
        <taxon>Colletotrichum</taxon>
        <taxon>Colletotrichum graminicola species complex</taxon>
    </lineage>
</organism>
<keyword evidence="3" id="KW-1185">Reference proteome</keyword>